<comment type="activity regulation">
    <text evidence="5">Appears to be allosterically activated by the binding of pArg-containing polypeptides to the pArg-binding pocket localized in the C-terminal domain of McsB.</text>
</comment>
<proteinExistence type="inferred from homology"/>
<dbReference type="EMBL" id="UGNP01000001">
    <property type="protein sequence ID" value="STX11162.1"/>
    <property type="molecule type" value="Genomic_DNA"/>
</dbReference>
<evidence type="ECO:0000256" key="2">
    <source>
        <dbReference type="ARBA" id="ARBA00022741"/>
    </source>
</evidence>
<dbReference type="Gene3D" id="3.30.590.10">
    <property type="entry name" value="Glutamine synthetase/guanido kinase, catalytic domain"/>
    <property type="match status" value="1"/>
</dbReference>
<reference evidence="10 12" key="2">
    <citation type="submission" date="2019-03" db="EMBL/GenBank/DDBJ databases">
        <title>Genomic Encyclopedia of Type Strains, Phase IV (KMG-IV): sequencing the most valuable type-strain genomes for metagenomic binning, comparative biology and taxonomic classification.</title>
        <authorList>
            <person name="Goeker M."/>
        </authorList>
    </citation>
    <scope>NUCLEOTIDE SEQUENCE [LARGE SCALE GENOMIC DNA]</scope>
    <source>
        <strain evidence="10 12">DSM 20580</strain>
    </source>
</reference>
<sequence length="370" mass="41719">MKKFEDFLSEHPAQWMVGDKEHGDIIMSTRVRLARNMEEMHFPRAASEEDILSVDRDVSGAILDDENLPYQFSHFDLSDKTVVQKQVLVEKHLISPQLAGQNKHGSVLISEDESISIMINEEDHIRIQCIEPGLDFKEALRRANEIDDCLERNLSYAFDERFGYKTTCPTNVGTGLRASAMLHLPALTMTKQMRQLITMMPRLGLVVRGMYGEGTEATGSYYQISNQITLGKSEEEIVQELESIVLQIINKEIEAREAMLEYASIAISDRLNRSLGVLQYARILTSEEAASCLSNVRLGIDLGIIQSIPNELLNKCMLIMQPGFLQQIAGTSLKANERDVFRAELIRDIFQQCGVLNNNNGDKGEDSYDV</sequence>
<comment type="similarity">
    <text evidence="5 6 7">Belongs to the ATP:guanido phosphotransferase family.</text>
</comment>
<dbReference type="InterPro" id="IPR000749">
    <property type="entry name" value="ATP-guanido_PTrfase"/>
</dbReference>
<dbReference type="NCBIfam" id="NF002194">
    <property type="entry name" value="PRK01059.1-4"/>
    <property type="match status" value="1"/>
</dbReference>
<dbReference type="Proteomes" id="UP000294641">
    <property type="component" value="Unassembled WGS sequence"/>
</dbReference>
<accession>A0A8B4QEN4</accession>
<dbReference type="Proteomes" id="UP000254330">
    <property type="component" value="Unassembled WGS sequence"/>
</dbReference>
<dbReference type="GO" id="GO:0005524">
    <property type="term" value="F:ATP binding"/>
    <property type="evidence" value="ECO:0007669"/>
    <property type="project" value="UniProtKB-UniRule"/>
</dbReference>
<dbReference type="SUPFAM" id="SSF55931">
    <property type="entry name" value="Glutamine synthetase/guanido kinase"/>
    <property type="match status" value="1"/>
</dbReference>
<keyword evidence="4 5" id="KW-0067">ATP-binding</keyword>
<dbReference type="GO" id="GO:0046314">
    <property type="term" value="P:phosphocreatine biosynthetic process"/>
    <property type="evidence" value="ECO:0007669"/>
    <property type="project" value="InterPro"/>
</dbReference>
<dbReference type="CDD" id="cd07930">
    <property type="entry name" value="bacterial_phosphagen_kinase"/>
    <property type="match status" value="1"/>
</dbReference>
<dbReference type="GO" id="GO:0004111">
    <property type="term" value="F:creatine kinase activity"/>
    <property type="evidence" value="ECO:0007669"/>
    <property type="project" value="InterPro"/>
</dbReference>
<dbReference type="EC" id="2.7.14.1" evidence="5"/>
<dbReference type="GO" id="GO:1990424">
    <property type="term" value="F:protein arginine kinase activity"/>
    <property type="evidence" value="ECO:0007669"/>
    <property type="project" value="UniProtKB-EC"/>
</dbReference>
<dbReference type="InterPro" id="IPR023660">
    <property type="entry name" value="Arg_Kinase"/>
</dbReference>
<dbReference type="GO" id="GO:0005615">
    <property type="term" value="C:extracellular space"/>
    <property type="evidence" value="ECO:0007669"/>
    <property type="project" value="TreeGrafter"/>
</dbReference>
<organism evidence="9 11">
    <name type="scientific">Kurthia zopfii</name>
    <dbReference type="NCBI Taxonomy" id="1650"/>
    <lineage>
        <taxon>Bacteria</taxon>
        <taxon>Bacillati</taxon>
        <taxon>Bacillota</taxon>
        <taxon>Bacilli</taxon>
        <taxon>Bacillales</taxon>
        <taxon>Caryophanaceae</taxon>
        <taxon>Kurthia</taxon>
    </lineage>
</organism>
<dbReference type="PANTHER" id="PTHR11547">
    <property type="entry name" value="ARGININE OR CREATINE KINASE"/>
    <property type="match status" value="1"/>
</dbReference>
<keyword evidence="1 5" id="KW-0808">Transferase</keyword>
<evidence type="ECO:0000313" key="10">
    <source>
        <dbReference type="EMBL" id="TDR37014.1"/>
    </source>
</evidence>
<feature type="binding site" evidence="5 6">
    <location>
        <begin position="177"/>
        <end position="181"/>
    </location>
    <ligand>
        <name>ATP</name>
        <dbReference type="ChEBI" id="CHEBI:30616"/>
    </ligand>
</feature>
<dbReference type="RefSeq" id="WP_109349804.1">
    <property type="nucleotide sequence ID" value="NZ_BJUE01000015.1"/>
</dbReference>
<evidence type="ECO:0000313" key="11">
    <source>
        <dbReference type="Proteomes" id="UP000254330"/>
    </source>
</evidence>
<dbReference type="HAMAP" id="MF_00602">
    <property type="entry name" value="Prot_Arg_kinase"/>
    <property type="match status" value="1"/>
</dbReference>
<dbReference type="PANTHER" id="PTHR11547:SF38">
    <property type="entry name" value="ARGININE KINASE 1-RELATED"/>
    <property type="match status" value="1"/>
</dbReference>
<dbReference type="OrthoDB" id="9791353at2"/>
<evidence type="ECO:0000259" key="8">
    <source>
        <dbReference type="PROSITE" id="PS51510"/>
    </source>
</evidence>
<gene>
    <name evidence="5" type="primary">mcsB</name>
    <name evidence="10" type="ORF">DFR61_1214</name>
    <name evidence="9" type="ORF">NCTC10597_02971</name>
</gene>
<feature type="short sequence motif" description="RDXXRA motif of the pArg binding pocket involved in allosteric regulation" evidence="5">
    <location>
        <begin position="338"/>
        <end position="343"/>
    </location>
</feature>
<keyword evidence="3 5" id="KW-0418">Kinase</keyword>
<evidence type="ECO:0000313" key="9">
    <source>
        <dbReference type="EMBL" id="STX11162.1"/>
    </source>
</evidence>
<dbReference type="InterPro" id="IPR014746">
    <property type="entry name" value="Gln_synth/guanido_kin_cat_dom"/>
</dbReference>
<dbReference type="AlphaFoldDB" id="A0A8B4QEN4"/>
<comment type="function">
    <text evidence="5">Catalyzes the specific phosphorylation of arginine residues in proteins.</text>
</comment>
<comment type="catalytic activity">
    <reaction evidence="5">
        <text>L-arginyl-[protein] + ATP = N(omega)-phospho-L-arginyl-[protein] + ADP + H(+)</text>
        <dbReference type="Rhea" id="RHEA:43384"/>
        <dbReference type="Rhea" id="RHEA-COMP:10532"/>
        <dbReference type="Rhea" id="RHEA-COMP:10533"/>
        <dbReference type="ChEBI" id="CHEBI:15378"/>
        <dbReference type="ChEBI" id="CHEBI:29965"/>
        <dbReference type="ChEBI" id="CHEBI:30616"/>
        <dbReference type="ChEBI" id="CHEBI:83226"/>
        <dbReference type="ChEBI" id="CHEBI:456216"/>
        <dbReference type="EC" id="2.7.14.1"/>
    </reaction>
</comment>
<dbReference type="InterPro" id="IPR022414">
    <property type="entry name" value="ATP-guanido_PTrfase_cat"/>
</dbReference>
<reference evidence="9 11" key="1">
    <citation type="submission" date="2018-06" db="EMBL/GenBank/DDBJ databases">
        <authorList>
            <consortium name="Pathogen Informatics"/>
            <person name="Doyle S."/>
        </authorList>
    </citation>
    <scope>NUCLEOTIDE SEQUENCE [LARGE SCALE GENOMIC DNA]</scope>
    <source>
        <strain evidence="9 11">NCTC10597</strain>
    </source>
</reference>
<comment type="caution">
    <text evidence="9">The sequence shown here is derived from an EMBL/GenBank/DDBJ whole genome shotgun (WGS) entry which is preliminary data.</text>
</comment>
<evidence type="ECO:0000256" key="5">
    <source>
        <dbReference type="HAMAP-Rule" id="MF_00602"/>
    </source>
</evidence>
<dbReference type="PROSITE" id="PS00112">
    <property type="entry name" value="PHOSPHAGEN_KINASE"/>
    <property type="match status" value="1"/>
</dbReference>
<feature type="binding site" evidence="5 6">
    <location>
        <position position="92"/>
    </location>
    <ligand>
        <name>ATP</name>
        <dbReference type="ChEBI" id="CHEBI:30616"/>
    </ligand>
</feature>
<evidence type="ECO:0000256" key="7">
    <source>
        <dbReference type="RuleBase" id="RU000505"/>
    </source>
</evidence>
<feature type="binding site" evidence="6">
    <location>
        <begin position="208"/>
        <end position="213"/>
    </location>
    <ligand>
        <name>ATP</name>
        <dbReference type="ChEBI" id="CHEBI:30616"/>
    </ligand>
</feature>
<keyword evidence="5" id="KW-0021">Allosteric enzyme</keyword>
<evidence type="ECO:0000256" key="6">
    <source>
        <dbReference type="PROSITE-ProRule" id="PRU00843"/>
    </source>
</evidence>
<dbReference type="EMBL" id="SNZG01000021">
    <property type="protein sequence ID" value="TDR37014.1"/>
    <property type="molecule type" value="Genomic_DNA"/>
</dbReference>
<keyword evidence="12" id="KW-1185">Reference proteome</keyword>
<evidence type="ECO:0000313" key="12">
    <source>
        <dbReference type="Proteomes" id="UP000294641"/>
    </source>
</evidence>
<evidence type="ECO:0000256" key="4">
    <source>
        <dbReference type="ARBA" id="ARBA00022840"/>
    </source>
</evidence>
<keyword evidence="2 5" id="KW-0547">Nucleotide-binding</keyword>
<dbReference type="PROSITE" id="PS51510">
    <property type="entry name" value="PHOSPHAGEN_KINASE_C"/>
    <property type="match status" value="1"/>
</dbReference>
<evidence type="ECO:0000256" key="3">
    <source>
        <dbReference type="ARBA" id="ARBA00022777"/>
    </source>
</evidence>
<feature type="binding site" evidence="5 6">
    <location>
        <position position="126"/>
    </location>
    <ligand>
        <name>ATP</name>
        <dbReference type="ChEBI" id="CHEBI:30616"/>
    </ligand>
</feature>
<feature type="binding site" evidence="5 6">
    <location>
        <begin position="28"/>
        <end position="32"/>
    </location>
    <ligand>
        <name>ATP</name>
        <dbReference type="ChEBI" id="CHEBI:30616"/>
    </ligand>
</feature>
<comment type="caution">
    <text evidence="5">Lacks conserved residue(s) required for the propagation of feature annotation.</text>
</comment>
<name>A0A8B4QEN4_9BACL</name>
<dbReference type="Pfam" id="PF00217">
    <property type="entry name" value="ATP-gua_Ptrans"/>
    <property type="match status" value="1"/>
</dbReference>
<protein>
    <recommendedName>
        <fullName evidence="5">Protein-arginine kinase</fullName>
        <ecNumber evidence="5">2.7.14.1</ecNumber>
    </recommendedName>
</protein>
<dbReference type="InterPro" id="IPR022415">
    <property type="entry name" value="ATP-guanido_PTrfase_AS"/>
</dbReference>
<feature type="domain" description="Phosphagen kinase C-terminal" evidence="8">
    <location>
        <begin position="25"/>
        <end position="255"/>
    </location>
</feature>
<evidence type="ECO:0000256" key="1">
    <source>
        <dbReference type="ARBA" id="ARBA00022679"/>
    </source>
</evidence>